<dbReference type="Proteomes" id="UP000077755">
    <property type="component" value="Chromosome 1"/>
</dbReference>
<keyword evidence="4" id="KW-1185">Reference proteome</keyword>
<evidence type="ECO:0000313" key="2">
    <source>
        <dbReference type="EMBL" id="KZN10899.1"/>
    </source>
</evidence>
<organism evidence="2">
    <name type="scientific">Daucus carota subsp. sativus</name>
    <name type="common">Carrot</name>
    <dbReference type="NCBI Taxonomy" id="79200"/>
    <lineage>
        <taxon>Eukaryota</taxon>
        <taxon>Viridiplantae</taxon>
        <taxon>Streptophyta</taxon>
        <taxon>Embryophyta</taxon>
        <taxon>Tracheophyta</taxon>
        <taxon>Spermatophyta</taxon>
        <taxon>Magnoliopsida</taxon>
        <taxon>eudicotyledons</taxon>
        <taxon>Gunneridae</taxon>
        <taxon>Pentapetalae</taxon>
        <taxon>asterids</taxon>
        <taxon>campanulids</taxon>
        <taxon>Apiales</taxon>
        <taxon>Apiaceae</taxon>
        <taxon>Apioideae</taxon>
        <taxon>Scandiceae</taxon>
        <taxon>Daucinae</taxon>
        <taxon>Daucus</taxon>
        <taxon>Daucus sect. Daucus</taxon>
    </lineage>
</organism>
<feature type="transmembrane region" description="Helical" evidence="1">
    <location>
        <begin position="6"/>
        <end position="24"/>
    </location>
</feature>
<dbReference type="EMBL" id="LNRQ01000001">
    <property type="protein sequence ID" value="KZN10899.1"/>
    <property type="molecule type" value="Genomic_DNA"/>
</dbReference>
<protein>
    <submittedName>
        <fullName evidence="2">Uncharacterized protein</fullName>
    </submittedName>
</protein>
<gene>
    <name evidence="2" type="ORF">DCAR_003555</name>
    <name evidence="3" type="ORF">DCAR_0103768</name>
</gene>
<accession>A0A166I9S0</accession>
<keyword evidence="1" id="KW-1133">Transmembrane helix</keyword>
<reference evidence="3" key="2">
    <citation type="submission" date="2022-03" db="EMBL/GenBank/DDBJ databases">
        <title>Draft title - Genomic analysis of global carrot germplasm unveils the trajectory of domestication and the origin of high carotenoid orange carrot.</title>
        <authorList>
            <person name="Iorizzo M."/>
            <person name="Ellison S."/>
            <person name="Senalik D."/>
            <person name="Macko-Podgorni A."/>
            <person name="Grzebelus D."/>
            <person name="Bostan H."/>
            <person name="Rolling W."/>
            <person name="Curaba J."/>
            <person name="Simon P."/>
        </authorList>
    </citation>
    <scope>NUCLEOTIDE SEQUENCE</scope>
    <source>
        <tissue evidence="3">Leaf</tissue>
    </source>
</reference>
<evidence type="ECO:0000313" key="4">
    <source>
        <dbReference type="Proteomes" id="UP000077755"/>
    </source>
</evidence>
<dbReference type="EMBL" id="CP093343">
    <property type="protein sequence ID" value="WOG84584.1"/>
    <property type="molecule type" value="Genomic_DNA"/>
</dbReference>
<dbReference type="Gramene" id="KZN10899">
    <property type="protein sequence ID" value="KZN10899"/>
    <property type="gene ID" value="DCAR_003555"/>
</dbReference>
<sequence length="93" mass="10289">MSRKLFIRVVAIMITMMMITDFAASDFRTCDSKKHPTGGSIECSCPGTCSCPTKFEEGCRSSSCANLCIKWYKGKLLDARCTDTTTCSCKFQC</sequence>
<keyword evidence="1" id="KW-0812">Transmembrane</keyword>
<evidence type="ECO:0000313" key="3">
    <source>
        <dbReference type="EMBL" id="WOG84584.1"/>
    </source>
</evidence>
<name>A0A166I9S0_DAUCS</name>
<keyword evidence="1" id="KW-0472">Membrane</keyword>
<evidence type="ECO:0000256" key="1">
    <source>
        <dbReference type="SAM" id="Phobius"/>
    </source>
</evidence>
<proteinExistence type="predicted"/>
<reference evidence="2" key="1">
    <citation type="journal article" date="2016" name="Nat. Genet.">
        <title>A high-quality carrot genome assembly provides new insights into carotenoid accumulation and asterid genome evolution.</title>
        <authorList>
            <person name="Iorizzo M."/>
            <person name="Ellison S."/>
            <person name="Senalik D."/>
            <person name="Zeng P."/>
            <person name="Satapoomin P."/>
            <person name="Huang J."/>
            <person name="Bowman M."/>
            <person name="Iovene M."/>
            <person name="Sanseverino W."/>
            <person name="Cavagnaro P."/>
            <person name="Yildiz M."/>
            <person name="Macko-Podgorni A."/>
            <person name="Moranska E."/>
            <person name="Grzebelus E."/>
            <person name="Grzebelus D."/>
            <person name="Ashrafi H."/>
            <person name="Zheng Z."/>
            <person name="Cheng S."/>
            <person name="Spooner D."/>
            <person name="Van Deynze A."/>
            <person name="Simon P."/>
        </authorList>
    </citation>
    <scope>NUCLEOTIDE SEQUENCE [LARGE SCALE GENOMIC DNA]</scope>
    <source>
        <tissue evidence="2">Leaf</tissue>
    </source>
</reference>
<dbReference type="AlphaFoldDB" id="A0A166I9S0"/>